<dbReference type="Proteomes" id="UP000033572">
    <property type="component" value="Unassembled WGS sequence"/>
</dbReference>
<dbReference type="EMBL" id="JYIU01000036">
    <property type="protein sequence ID" value="KJL23146.1"/>
    <property type="molecule type" value="Genomic_DNA"/>
</dbReference>
<dbReference type="AlphaFoldDB" id="A0A0F0KV67"/>
<comment type="caution">
    <text evidence="1">The sequence shown here is derived from an EMBL/GenBank/DDBJ whole genome shotgun (WGS) entry which is preliminary data.</text>
</comment>
<gene>
    <name evidence="1" type="ORF">RN50_01084</name>
</gene>
<evidence type="ECO:0000313" key="2">
    <source>
        <dbReference type="Proteomes" id="UP000033572"/>
    </source>
</evidence>
<sequence length="97" mass="10988">MITIYKTLDNTEMLAKDAPDLPIGSTFTIEYSGRKRAVLVTVMRTEEDEWLAWRMFGAQAPVFRLGTGLYDARQAGYSARETLGEAIYTRFGPFILD</sequence>
<dbReference type="KEGG" id="mfol:DXT68_11265"/>
<keyword evidence="2" id="KW-1185">Reference proteome</keyword>
<dbReference type="RefSeq" id="WP_045253490.1">
    <property type="nucleotide sequence ID" value="NZ_CP031425.1"/>
</dbReference>
<dbReference type="PATRIC" id="fig|104336.4.peg.1113"/>
<dbReference type="GeneID" id="94444975"/>
<evidence type="ECO:0000313" key="1">
    <source>
        <dbReference type="EMBL" id="KJL23146.1"/>
    </source>
</evidence>
<reference evidence="1 2" key="1">
    <citation type="submission" date="2015-02" db="EMBL/GenBank/DDBJ databases">
        <title>Draft genome sequences of ten Microbacterium spp. with emphasis on heavy metal contaminated environments.</title>
        <authorList>
            <person name="Corretto E."/>
        </authorList>
    </citation>
    <scope>NUCLEOTIDE SEQUENCE [LARGE SCALE GENOMIC DNA]</scope>
    <source>
        <strain evidence="1 2">DSM 12966</strain>
    </source>
</reference>
<proteinExistence type="predicted"/>
<protein>
    <submittedName>
        <fullName evidence="1">Uncharacterized protein</fullName>
    </submittedName>
</protein>
<name>A0A0F0KV67_9MICO</name>
<organism evidence="1 2">
    <name type="scientific">Microbacterium foliorum</name>
    <dbReference type="NCBI Taxonomy" id="104336"/>
    <lineage>
        <taxon>Bacteria</taxon>
        <taxon>Bacillati</taxon>
        <taxon>Actinomycetota</taxon>
        <taxon>Actinomycetes</taxon>
        <taxon>Micrococcales</taxon>
        <taxon>Microbacteriaceae</taxon>
        <taxon>Microbacterium</taxon>
    </lineage>
</organism>
<accession>A0A0F0KV67</accession>